<dbReference type="Gene3D" id="1.25.40.10">
    <property type="entry name" value="Tetratricopeptide repeat domain"/>
    <property type="match status" value="4"/>
</dbReference>
<feature type="repeat" description="PPR" evidence="2">
    <location>
        <begin position="433"/>
        <end position="467"/>
    </location>
</feature>
<dbReference type="FunFam" id="1.25.40.10:FF:001093">
    <property type="entry name" value="Pentatricopeptide repeat-containing protein At2g34400"/>
    <property type="match status" value="1"/>
</dbReference>
<dbReference type="InterPro" id="IPR002885">
    <property type="entry name" value="PPR_rpt"/>
</dbReference>
<dbReference type="GO" id="GO:0009451">
    <property type="term" value="P:RNA modification"/>
    <property type="evidence" value="ECO:0007669"/>
    <property type="project" value="InterPro"/>
</dbReference>
<accession>A0A835I0E4</accession>
<dbReference type="PROSITE" id="PS51375">
    <property type="entry name" value="PPR"/>
    <property type="match status" value="5"/>
</dbReference>
<keyword evidence="1" id="KW-0677">Repeat</keyword>
<organism evidence="3 4">
    <name type="scientific">Coptis chinensis</name>
    <dbReference type="NCBI Taxonomy" id="261450"/>
    <lineage>
        <taxon>Eukaryota</taxon>
        <taxon>Viridiplantae</taxon>
        <taxon>Streptophyta</taxon>
        <taxon>Embryophyta</taxon>
        <taxon>Tracheophyta</taxon>
        <taxon>Spermatophyta</taxon>
        <taxon>Magnoliopsida</taxon>
        <taxon>Ranunculales</taxon>
        <taxon>Ranunculaceae</taxon>
        <taxon>Coptidoideae</taxon>
        <taxon>Coptis</taxon>
    </lineage>
</organism>
<dbReference type="PANTHER" id="PTHR47926">
    <property type="entry name" value="PENTATRICOPEPTIDE REPEAT-CONTAINING PROTEIN"/>
    <property type="match status" value="1"/>
</dbReference>
<evidence type="ECO:0000256" key="1">
    <source>
        <dbReference type="ARBA" id="ARBA00022737"/>
    </source>
</evidence>
<gene>
    <name evidence="3" type="ORF">IFM89_012355</name>
</gene>
<evidence type="ECO:0008006" key="5">
    <source>
        <dbReference type="Google" id="ProtNLM"/>
    </source>
</evidence>
<dbReference type="Pfam" id="PF13041">
    <property type="entry name" value="PPR_2"/>
    <property type="match status" value="2"/>
</dbReference>
<dbReference type="FunFam" id="1.25.40.10:FF:000285">
    <property type="entry name" value="Pentatricopeptide repeat-containing protein, chloroplastic"/>
    <property type="match status" value="1"/>
</dbReference>
<feature type="repeat" description="PPR" evidence="2">
    <location>
        <begin position="132"/>
        <end position="166"/>
    </location>
</feature>
<dbReference type="InterPro" id="IPR046848">
    <property type="entry name" value="E_motif"/>
</dbReference>
<dbReference type="AlphaFoldDB" id="A0A835I0E4"/>
<reference evidence="3 4" key="1">
    <citation type="submission" date="2020-10" db="EMBL/GenBank/DDBJ databases">
        <title>The Coptis chinensis genome and diversification of protoberbering-type alkaloids.</title>
        <authorList>
            <person name="Wang B."/>
            <person name="Shu S."/>
            <person name="Song C."/>
            <person name="Liu Y."/>
        </authorList>
    </citation>
    <scope>NUCLEOTIDE SEQUENCE [LARGE SCALE GENOMIC DNA]</scope>
    <source>
        <strain evidence="3">HL-2020</strain>
        <tissue evidence="3">Leaf</tissue>
    </source>
</reference>
<dbReference type="Pfam" id="PF20431">
    <property type="entry name" value="E_motif"/>
    <property type="match status" value="1"/>
</dbReference>
<feature type="repeat" description="PPR" evidence="2">
    <location>
        <begin position="332"/>
        <end position="366"/>
    </location>
</feature>
<dbReference type="NCBIfam" id="TIGR00756">
    <property type="entry name" value="PPR"/>
    <property type="match status" value="5"/>
</dbReference>
<sequence length="717" mass="80769">MIVYSNPLKQFIPYLQFFKRYLFTKPISPKDSSNIITCYSKLLQNSISSKSLDLGNLIHAQLIKTGLTDHTFLGNRLLEVYSKFGVLNESLQVFYEMPNKNLFTWNVLLVGLFKSGDFDGASVLFDEMPERDVVSWNSMISGCVSNGFVGYALVVFAEMQNVGVKPSAYTYSIVMSCLSCGRQGKQVHGSVLRSGLNLSNVVICNSLIDMYSKLKLIDYAFGVFLTMEELDVISWNSLILGCGKSDYGELALDQFCSMRLSGYSPDQHTISAVITVCSNLRALEKGKQIFALCFKMGFLCNSIVASATIDMFSKCNRLDDSVRLFEEIRVLDVALCNSMISSYVRHGYEEDAFQLFVLTLRGNIQPTEFTLSIILTSVTCLVRAEQGIQIHSLARKLGLESEGIVASSLMDMYAKSGLIDSAMVLFAEMTIRDLVSWNTLIMGFARNGLEWEALETFMELLEQGVLPDRITLAGVLLACSQRGLLSEGSIIFSSMEEKYGVTPGVEHYACLVDMMCRMDKLTEAMEIVERMHEEPNVGIWTSLLIACVTNQNLELTERIAERVMELEPHSSLPYLVLAQAYEMKCRWESIARIRKAMQDRGIRKVTDHSWIGIKNRVFAFKGNPVLYCGSEGLYSILSLLVWEMVDKGYISQSYADTEGHVVWDRGKGEDHMLTASTLEGHMAGDEEEQPAKVQYNVNRLQWRETVYKENLYLHFFT</sequence>
<protein>
    <recommendedName>
        <fullName evidence="5">Pentatricopeptide repeat-containing protein</fullName>
    </recommendedName>
</protein>
<dbReference type="GO" id="GO:0003723">
    <property type="term" value="F:RNA binding"/>
    <property type="evidence" value="ECO:0007669"/>
    <property type="project" value="InterPro"/>
</dbReference>
<dbReference type="EMBL" id="JADFTS010000004">
    <property type="protein sequence ID" value="KAF9609016.1"/>
    <property type="molecule type" value="Genomic_DNA"/>
</dbReference>
<dbReference type="OrthoDB" id="1855397at2759"/>
<evidence type="ECO:0000313" key="3">
    <source>
        <dbReference type="EMBL" id="KAF9609016.1"/>
    </source>
</evidence>
<comment type="caution">
    <text evidence="3">The sequence shown here is derived from an EMBL/GenBank/DDBJ whole genome shotgun (WGS) entry which is preliminary data.</text>
</comment>
<evidence type="ECO:0000313" key="4">
    <source>
        <dbReference type="Proteomes" id="UP000631114"/>
    </source>
</evidence>
<evidence type="ECO:0000256" key="2">
    <source>
        <dbReference type="PROSITE-ProRule" id="PRU00708"/>
    </source>
</evidence>
<feature type="repeat" description="PPR" evidence="2">
    <location>
        <begin position="101"/>
        <end position="131"/>
    </location>
</feature>
<dbReference type="Proteomes" id="UP000631114">
    <property type="component" value="Unassembled WGS sequence"/>
</dbReference>
<dbReference type="InterPro" id="IPR046960">
    <property type="entry name" value="PPR_At4g14850-like_plant"/>
</dbReference>
<keyword evidence="4" id="KW-1185">Reference proteome</keyword>
<feature type="repeat" description="PPR" evidence="2">
    <location>
        <begin position="231"/>
        <end position="265"/>
    </location>
</feature>
<dbReference type="InterPro" id="IPR011990">
    <property type="entry name" value="TPR-like_helical_dom_sf"/>
</dbReference>
<proteinExistence type="predicted"/>
<dbReference type="Pfam" id="PF01535">
    <property type="entry name" value="PPR"/>
    <property type="match status" value="5"/>
</dbReference>
<name>A0A835I0E4_9MAGN</name>
<dbReference type="FunFam" id="1.25.40.10:FF:000442">
    <property type="entry name" value="Pentatricopeptide repeat-containing protein At3g49710"/>
    <property type="match status" value="1"/>
</dbReference>
<dbReference type="PANTHER" id="PTHR47926:SF479">
    <property type="entry name" value="PENTACOTRIPEPTIDE-REPEAT REGION OF PRORP DOMAIN-CONTAINING PROTEIN"/>
    <property type="match status" value="1"/>
</dbReference>